<feature type="transmembrane region" description="Helical" evidence="1">
    <location>
        <begin position="285"/>
        <end position="306"/>
    </location>
</feature>
<dbReference type="Proteomes" id="UP001626550">
    <property type="component" value="Unassembled WGS sequence"/>
</dbReference>
<evidence type="ECO:0000313" key="3">
    <source>
        <dbReference type="Proteomes" id="UP001626550"/>
    </source>
</evidence>
<feature type="transmembrane region" description="Helical" evidence="1">
    <location>
        <begin position="101"/>
        <end position="117"/>
    </location>
</feature>
<keyword evidence="1" id="KW-0472">Membrane</keyword>
<dbReference type="AlphaFoldDB" id="A0ABD2Q8K2"/>
<dbReference type="InterPro" id="IPR040035">
    <property type="entry name" value="TMEM180"/>
</dbReference>
<dbReference type="SUPFAM" id="SSF103473">
    <property type="entry name" value="MFS general substrate transporter"/>
    <property type="match status" value="1"/>
</dbReference>
<feature type="transmembrane region" description="Helical" evidence="1">
    <location>
        <begin position="123"/>
        <end position="144"/>
    </location>
</feature>
<feature type="transmembrane region" description="Helical" evidence="1">
    <location>
        <begin position="318"/>
        <end position="335"/>
    </location>
</feature>
<keyword evidence="1" id="KW-1133">Transmembrane helix</keyword>
<evidence type="ECO:0000313" key="2">
    <source>
        <dbReference type="EMBL" id="KAL3315872.1"/>
    </source>
</evidence>
<feature type="transmembrane region" description="Helical" evidence="1">
    <location>
        <begin position="165"/>
        <end position="187"/>
    </location>
</feature>
<comment type="caution">
    <text evidence="2">The sequence shown here is derived from an EMBL/GenBank/DDBJ whole genome shotgun (WGS) entry which is preliminary data.</text>
</comment>
<dbReference type="EMBL" id="JBJKFK010000646">
    <property type="protein sequence ID" value="KAL3315872.1"/>
    <property type="molecule type" value="Genomic_DNA"/>
</dbReference>
<keyword evidence="1" id="KW-0812">Transmembrane</keyword>
<proteinExistence type="predicted"/>
<evidence type="ECO:0008006" key="4">
    <source>
        <dbReference type="Google" id="ProtNLM"/>
    </source>
</evidence>
<reference evidence="2 3" key="1">
    <citation type="submission" date="2024-11" db="EMBL/GenBank/DDBJ databases">
        <title>Adaptive evolution of stress response genes in parasites aligns with host niche diversity.</title>
        <authorList>
            <person name="Hahn C."/>
            <person name="Resl P."/>
        </authorList>
    </citation>
    <scope>NUCLEOTIDE SEQUENCE [LARGE SCALE GENOMIC DNA]</scope>
    <source>
        <strain evidence="2">EGGRZ-B1_66</strain>
        <tissue evidence="2">Body</tissue>
    </source>
</reference>
<evidence type="ECO:0000256" key="1">
    <source>
        <dbReference type="SAM" id="Phobius"/>
    </source>
</evidence>
<dbReference type="PANTHER" id="PTHR28658:SF1">
    <property type="entry name" value="MAJOR FACILITATOR SUPERFAMILY DOMAIN CONTAINING 13B"/>
    <property type="match status" value="1"/>
</dbReference>
<protein>
    <recommendedName>
        <fullName evidence="4">Transmembrane protein 180</fullName>
    </recommendedName>
</protein>
<feature type="transmembrane region" description="Helical" evidence="1">
    <location>
        <begin position="202"/>
        <end position="219"/>
    </location>
</feature>
<feature type="transmembrane region" description="Helical" evidence="1">
    <location>
        <begin position="474"/>
        <end position="498"/>
    </location>
</feature>
<keyword evidence="3" id="KW-1185">Reference proteome</keyword>
<dbReference type="PANTHER" id="PTHR28658">
    <property type="entry name" value="TRANSMEMBRANE PROTEIN 180"/>
    <property type="match status" value="1"/>
</dbReference>
<accession>A0ABD2Q8K2</accession>
<dbReference type="Pfam" id="PF13347">
    <property type="entry name" value="MFS_2"/>
    <property type="match status" value="2"/>
</dbReference>
<name>A0ABD2Q8K2_9PLAT</name>
<feature type="transmembrane region" description="Helical" evidence="1">
    <location>
        <begin position="347"/>
        <end position="366"/>
    </location>
</feature>
<gene>
    <name evidence="2" type="ORF">Ciccas_005485</name>
</gene>
<sequence>MKDRIAVDAVETRSAHITPLIVNCFGLIAGAYTLLHDIFIVYHVDAFLNGFAISPLSFTVSEIVFLIWNTLNDPLFGYLSDREILTRSMSLVGIVHKRCKLIIYSSMLFCVSFAFIWQNSLLFSYPGIRFGVSLCLYDTALTMLNLQHDSLLADLAITQHDRSVLGSRSSLFQCIGAIGVVLLSYISPTASVPGQSGLDPNFTVFCYFISIVVLLLLLFSTTQIKNIFQDSAEAQELVKLKIKPNPKTIEVIPTLIESKQEKPISKNCNTSTFRMLFLMMRRPNFVWFSVLYFLQVFHCHFNSNFFPLFSRYLLGQDQQALISALVAMSFMMPHLNNMLLLNLAQDIGLYWVVMGLLLAKVGMALVTFVCGYQSLFFISVFIASNRMFTEGVCKLLAQVISDLVDEDMVLSGRKSPVSALVFGCAALVSRPGQTVAPIFGIMVLHCLAGVSYSAVSSQSGMSILDHASDVSWDIMETSCFILSTLVAIVTGTMQLFAWSQYKLHGSYLAYIKQKRQAI</sequence>
<feature type="transmembrane region" description="Helical" evidence="1">
    <location>
        <begin position="20"/>
        <end position="44"/>
    </location>
</feature>
<feature type="transmembrane region" description="Helical" evidence="1">
    <location>
        <begin position="56"/>
        <end position="80"/>
    </location>
</feature>
<feature type="transmembrane region" description="Helical" evidence="1">
    <location>
        <begin position="435"/>
        <end position="454"/>
    </location>
</feature>
<dbReference type="InterPro" id="IPR036259">
    <property type="entry name" value="MFS_trans_sf"/>
</dbReference>
<organism evidence="2 3">
    <name type="scientific">Cichlidogyrus casuarinus</name>
    <dbReference type="NCBI Taxonomy" id="1844966"/>
    <lineage>
        <taxon>Eukaryota</taxon>
        <taxon>Metazoa</taxon>
        <taxon>Spiralia</taxon>
        <taxon>Lophotrochozoa</taxon>
        <taxon>Platyhelminthes</taxon>
        <taxon>Monogenea</taxon>
        <taxon>Monopisthocotylea</taxon>
        <taxon>Dactylogyridea</taxon>
        <taxon>Ancyrocephalidae</taxon>
        <taxon>Cichlidogyrus</taxon>
    </lineage>
</organism>